<dbReference type="Proteomes" id="UP000654075">
    <property type="component" value="Unassembled WGS sequence"/>
</dbReference>
<keyword evidence="1" id="KW-0175">Coiled coil</keyword>
<feature type="compositionally biased region" description="Basic and acidic residues" evidence="2">
    <location>
        <begin position="674"/>
        <end position="686"/>
    </location>
</feature>
<protein>
    <submittedName>
        <fullName evidence="3">Uncharacterized protein</fullName>
    </submittedName>
</protein>
<proteinExistence type="predicted"/>
<accession>A0A813GLL6</accession>
<feature type="coiled-coil region" evidence="1">
    <location>
        <begin position="127"/>
        <end position="210"/>
    </location>
</feature>
<dbReference type="EMBL" id="CAJNNV010029107">
    <property type="protein sequence ID" value="CAE8627113.1"/>
    <property type="molecule type" value="Genomic_DNA"/>
</dbReference>
<dbReference type="AlphaFoldDB" id="A0A813GLL6"/>
<evidence type="ECO:0000313" key="4">
    <source>
        <dbReference type="Proteomes" id="UP000654075"/>
    </source>
</evidence>
<comment type="caution">
    <text evidence="3">The sequence shown here is derived from an EMBL/GenBank/DDBJ whole genome shotgun (WGS) entry which is preliminary data.</text>
</comment>
<reference evidence="3" key="1">
    <citation type="submission" date="2021-02" db="EMBL/GenBank/DDBJ databases">
        <authorList>
            <person name="Dougan E. K."/>
            <person name="Rhodes N."/>
            <person name="Thang M."/>
            <person name="Chan C."/>
        </authorList>
    </citation>
    <scope>NUCLEOTIDE SEQUENCE</scope>
</reference>
<feature type="region of interest" description="Disordered" evidence="2">
    <location>
        <begin position="651"/>
        <end position="708"/>
    </location>
</feature>
<keyword evidence="4" id="KW-1185">Reference proteome</keyword>
<evidence type="ECO:0000313" key="3">
    <source>
        <dbReference type="EMBL" id="CAE8627113.1"/>
    </source>
</evidence>
<feature type="region of interest" description="Disordered" evidence="2">
    <location>
        <begin position="490"/>
        <end position="522"/>
    </location>
</feature>
<gene>
    <name evidence="3" type="ORF">PGLA1383_LOCUS43951</name>
</gene>
<name>A0A813GLL6_POLGL</name>
<organism evidence="3 4">
    <name type="scientific">Polarella glacialis</name>
    <name type="common">Dinoflagellate</name>
    <dbReference type="NCBI Taxonomy" id="89957"/>
    <lineage>
        <taxon>Eukaryota</taxon>
        <taxon>Sar</taxon>
        <taxon>Alveolata</taxon>
        <taxon>Dinophyceae</taxon>
        <taxon>Suessiales</taxon>
        <taxon>Suessiaceae</taxon>
        <taxon>Polarella</taxon>
    </lineage>
</organism>
<evidence type="ECO:0000256" key="2">
    <source>
        <dbReference type="SAM" id="MobiDB-lite"/>
    </source>
</evidence>
<sequence>MAEAAEIAQLLDQCNPEELNNILLSIEQGGDLSEFFPKPDHAGLQPTPPAAPPPGNGRRPGPANVKPVQAVAASTASGGAPVMSMEEVKKLMEEHSESVMSEVRKMIPNISNGIMDSIDIGTLTQALTERDQEVKALEARLTSLNSELAQKDTRAAVLGNELDTTLREVRHRQLDLEFQQLKLEERVRNNAELEQAQRVLSARVEEATLNARHAALEADMGRYTPRTMRAQGSLSTPWLKLTAVDSLAIIYVTAWGERVASTWPAAGVPQFCQPSVPVRAMDYAEESPSNGQRTHRDGHFAKRTLWSFDSDRERADAPWTPIRHQVCCDRDGGLSQLHSDCFSLLADQLTSHCLPMLSRAAAALQWARTRVLCVLVLGCVSVRSSHVSMDLLVWPTAKVQLYLTEVSQVKKAVGRERIRRNKDALRELRCFQEILGDLHAGQYGRAPERKRAAKDASSRWELLAAEAQRRGLVPESLCEVPHSVRSLLLSRPSASSGSPKASTPGLCSPDRLATSSSSTRAPSTACGALEVDAQSIATTDVRSEATTWIDSVIAGPSGETAGGPKGRMSRQQLDRLSEELKEQLDQEYTSLMASIEEVQSLMEAEVAGDAQLPSIEDFEAFIAKVDLVLEASRSRSQEGVSACRSNDLRGAVGASATGDVPPSIREEDEASEPLDSHEAPGEHEAPSVRPRWADICSDSEGPDSDSEGHFLRHRMVAAAASTAAPASVSEVPAQAECCRCRKLLGRGSFSRRAWRQVRGLGSEGQRQVSSAVCSDCSAVSPSVQAVGASSAAVQTVQRLPQRPPRRPAW</sequence>
<feature type="compositionally biased region" description="Pro residues" evidence="2">
    <location>
        <begin position="46"/>
        <end position="55"/>
    </location>
</feature>
<feature type="compositionally biased region" description="Low complexity" evidence="2">
    <location>
        <begin position="513"/>
        <end position="522"/>
    </location>
</feature>
<feature type="compositionally biased region" description="Low complexity" evidence="2">
    <location>
        <begin position="490"/>
        <end position="502"/>
    </location>
</feature>
<evidence type="ECO:0000256" key="1">
    <source>
        <dbReference type="SAM" id="Coils"/>
    </source>
</evidence>
<dbReference type="OrthoDB" id="469499at2759"/>
<feature type="region of interest" description="Disordered" evidence="2">
    <location>
        <begin position="33"/>
        <end position="65"/>
    </location>
</feature>